<reference evidence="4 5" key="1">
    <citation type="submission" date="2013-08" db="EMBL/GenBank/DDBJ databases">
        <title>Genome sequencing of Cellulomonas carbonis T26.</title>
        <authorList>
            <person name="Chen F."/>
            <person name="Li Y."/>
            <person name="Wang G."/>
        </authorList>
    </citation>
    <scope>NUCLEOTIDE SEQUENCE [LARGE SCALE GENOMIC DNA]</scope>
    <source>
        <strain evidence="4 5">T26</strain>
    </source>
</reference>
<dbReference type="OrthoDB" id="6402258at2"/>
<dbReference type="Pfam" id="PF03422">
    <property type="entry name" value="CBM_6"/>
    <property type="match status" value="1"/>
</dbReference>
<dbReference type="InterPro" id="IPR012938">
    <property type="entry name" value="Glc/Sorbosone_DH"/>
</dbReference>
<keyword evidence="5" id="KW-1185">Reference proteome</keyword>
<dbReference type="InterPro" id="IPR035986">
    <property type="entry name" value="PKD_dom_sf"/>
</dbReference>
<keyword evidence="4" id="KW-0378">Hydrolase</keyword>
<dbReference type="PROSITE" id="PS51318">
    <property type="entry name" value="TAT"/>
    <property type="match status" value="1"/>
</dbReference>
<dbReference type="Pfam" id="PF22888">
    <property type="entry name" value="FIMAH"/>
    <property type="match status" value="1"/>
</dbReference>
<evidence type="ECO:0000256" key="1">
    <source>
        <dbReference type="ARBA" id="ARBA00022729"/>
    </source>
</evidence>
<dbReference type="CDD" id="cd04084">
    <property type="entry name" value="CBM6_xylanase-like"/>
    <property type="match status" value="1"/>
</dbReference>
<comment type="caution">
    <text evidence="4">The sequence shown here is derived from an EMBL/GenBank/DDBJ whole genome shotgun (WGS) entry which is preliminary data.</text>
</comment>
<proteinExistence type="predicted"/>
<dbReference type="InterPro" id="IPR011042">
    <property type="entry name" value="6-blade_b-propeller_TolB-like"/>
</dbReference>
<dbReference type="GO" id="GO:0030246">
    <property type="term" value="F:carbohydrate binding"/>
    <property type="evidence" value="ECO:0007669"/>
    <property type="project" value="InterPro"/>
</dbReference>
<evidence type="ECO:0000313" key="5">
    <source>
        <dbReference type="Proteomes" id="UP000029839"/>
    </source>
</evidence>
<protein>
    <submittedName>
        <fullName evidence="4">Glycosyl hydrolase</fullName>
    </submittedName>
</protein>
<dbReference type="AlphaFoldDB" id="A0A0A0BRZ8"/>
<keyword evidence="1 2" id="KW-0732">Signal</keyword>
<dbReference type="InterPro" id="IPR006584">
    <property type="entry name" value="Cellulose-bd_IV"/>
</dbReference>
<dbReference type="SUPFAM" id="SSF49785">
    <property type="entry name" value="Galactose-binding domain-like"/>
    <property type="match status" value="1"/>
</dbReference>
<dbReference type="GO" id="GO:0005975">
    <property type="term" value="P:carbohydrate metabolic process"/>
    <property type="evidence" value="ECO:0007669"/>
    <property type="project" value="UniProtKB-ARBA"/>
</dbReference>
<dbReference type="SUPFAM" id="SSF50952">
    <property type="entry name" value="Soluble quinoprotein glucose dehydrogenase"/>
    <property type="match status" value="1"/>
</dbReference>
<dbReference type="InterPro" id="IPR011041">
    <property type="entry name" value="Quinoprot_gluc/sorb_DH_b-prop"/>
</dbReference>
<accession>A0A0A0BRZ8</accession>
<feature type="domain" description="PKD" evidence="3">
    <location>
        <begin position="540"/>
        <end position="614"/>
    </location>
</feature>
<dbReference type="Pfam" id="PF07995">
    <property type="entry name" value="GSDH"/>
    <property type="match status" value="1"/>
</dbReference>
<dbReference type="InterPro" id="IPR000601">
    <property type="entry name" value="PKD_dom"/>
</dbReference>
<dbReference type="Proteomes" id="UP000029839">
    <property type="component" value="Unassembled WGS sequence"/>
</dbReference>
<dbReference type="SUPFAM" id="SSF81296">
    <property type="entry name" value="E set domains"/>
    <property type="match status" value="1"/>
</dbReference>
<dbReference type="NCBIfam" id="NF047446">
    <property type="entry name" value="barrel_OmpL47"/>
    <property type="match status" value="1"/>
</dbReference>
<dbReference type="SMART" id="SM00089">
    <property type="entry name" value="PKD"/>
    <property type="match status" value="1"/>
</dbReference>
<feature type="signal peptide" evidence="2">
    <location>
        <begin position="1"/>
        <end position="27"/>
    </location>
</feature>
<evidence type="ECO:0000259" key="3">
    <source>
        <dbReference type="PROSITE" id="PS50093"/>
    </source>
</evidence>
<dbReference type="InterPro" id="IPR006311">
    <property type="entry name" value="TAT_signal"/>
</dbReference>
<dbReference type="CDD" id="cd00146">
    <property type="entry name" value="PKD"/>
    <property type="match status" value="1"/>
</dbReference>
<name>A0A0A0BRZ8_9CELL</name>
<dbReference type="InterPro" id="IPR013783">
    <property type="entry name" value="Ig-like_fold"/>
</dbReference>
<dbReference type="Gene3D" id="2.60.120.260">
    <property type="entry name" value="Galactose-binding domain-like"/>
    <property type="match status" value="1"/>
</dbReference>
<dbReference type="EMBL" id="AXCY01000050">
    <property type="protein sequence ID" value="KGM10442.1"/>
    <property type="molecule type" value="Genomic_DNA"/>
</dbReference>
<dbReference type="InterPro" id="IPR008979">
    <property type="entry name" value="Galactose-bd-like_sf"/>
</dbReference>
<dbReference type="PANTHER" id="PTHR19328">
    <property type="entry name" value="HEDGEHOG-INTERACTING PROTEIN"/>
    <property type="match status" value="1"/>
</dbReference>
<evidence type="ECO:0000256" key="2">
    <source>
        <dbReference type="SAM" id="SignalP"/>
    </source>
</evidence>
<dbReference type="InterPro" id="IPR058094">
    <property type="entry name" value="Ig-like_OmpL47-like"/>
</dbReference>
<dbReference type="InterPro" id="IPR022409">
    <property type="entry name" value="PKD/Chitinase_dom"/>
</dbReference>
<dbReference type="PROSITE" id="PS50093">
    <property type="entry name" value="PKD"/>
    <property type="match status" value="1"/>
</dbReference>
<organism evidence="4 5">
    <name type="scientific">Cellulomonas carbonis T26</name>
    <dbReference type="NCBI Taxonomy" id="947969"/>
    <lineage>
        <taxon>Bacteria</taxon>
        <taxon>Bacillati</taxon>
        <taxon>Actinomycetota</taxon>
        <taxon>Actinomycetes</taxon>
        <taxon>Micrococcales</taxon>
        <taxon>Cellulomonadaceae</taxon>
        <taxon>Cellulomonas</taxon>
    </lineage>
</organism>
<dbReference type="Pfam" id="PF17957">
    <property type="entry name" value="Big_7"/>
    <property type="match status" value="1"/>
</dbReference>
<dbReference type="InterPro" id="IPR054470">
    <property type="entry name" value="FIMAH_dom"/>
</dbReference>
<dbReference type="Gene3D" id="2.60.40.10">
    <property type="entry name" value="Immunoglobulins"/>
    <property type="match status" value="3"/>
</dbReference>
<dbReference type="GO" id="GO:0016787">
    <property type="term" value="F:hydrolase activity"/>
    <property type="evidence" value="ECO:0007669"/>
    <property type="project" value="UniProtKB-KW"/>
</dbReference>
<dbReference type="PANTHER" id="PTHR19328:SF75">
    <property type="entry name" value="ALDOSE SUGAR DEHYDROGENASE YLII"/>
    <property type="match status" value="1"/>
</dbReference>
<dbReference type="InterPro" id="IPR005084">
    <property type="entry name" value="CBM6"/>
</dbReference>
<dbReference type="SMART" id="SM00606">
    <property type="entry name" value="CBD_IV"/>
    <property type="match status" value="1"/>
</dbReference>
<gene>
    <name evidence="4" type="ORF">N868_12805</name>
</gene>
<dbReference type="Pfam" id="PF18911">
    <property type="entry name" value="PKD_4"/>
    <property type="match status" value="1"/>
</dbReference>
<sequence>MKHSRRRVAALGLALATAVALPQAATAHDGVDHGAEPGADAALDWSAYEKIELTKNVGEPISLAVMPDRTVLHTARNGDIRLTDPTTGVTRVINTIDVYANSEDGMQTITLDPDFEENGWVYLYYAPRVMEAPYPTTTPQGSAPNQLPAGEDESYWDQWKGYNQLTRVQWDPQARQLDMTTEQVILKVEVQRGQCCHVAGDVAFDADGNLYLSTGDNTPAGTPGANGFAPNNDAPGMNPGFDARRGAGSTNDLRGKILRITVQEDGSYTVPDGNLFEPGTEGTRPEIFAMGLRNPFRIDVDAETGAVMWGDYGPDSGTADPARGPMGYVEWMSTTDPLNGGWPYCHGPNANYNEWDFATATPGAWFDCEAGAENNSRWNTGLDVLPPATAPQLYYGDNPGDQPWDELVEFDPQGGQGPMGSPMYRYDETLDAAGKFPEYWDGKAFFYEFSQDYVAALTVPEPDGPVTHIEHFLPNAALRAQVQAITDSPIDMEFGPDGSLYVLDYGNGFFRQNPEAGLYRIDYAPGNKTPQAAVDADPISSSEAPLTVTLDGSRSVDPEGEELTYEWDLDGDGTFDATGAQVTHTYTELGQYTVRLRVTDPEGKFGITSRAVTVGNVAPTLTLDHPADGGFFGWGDAVPYRFSVSDPEDGTTPVCSRLSWTFGLGHDTHAHPEVLGSGCSGAWATPADAPEHGETEKLFGVVVANYTDAGNGDVPAAQGEVSIVLNPFVKEAEHADALAGVEVAEDTTAGALAKVTSLDAGDHLAFEPVNLAGIEGVEATLAGSGTLALRWGSPDAEPFGTVSVDGEDWQTLPVVLDQLPEGTSALYVTSTGGVEVDRFRFIGTGVTDVTAPVVDHSLTPAEPTGANGWYTEPVTLRVDATDDGQVASVEVSYDGGATWQSIRSWWSGAVNPVTLSEDGVHEVLYRAADNGGNVSEVGSVTVRIDTTAPEVTVTGVEDGVDAGSSATVDVAFSAQDATSGVAELTATLDGEAVEPGTLDLWTVALGEHVLVVTATDEAGNVTEQSVTFTVTTSFADLAAHVGRLAADGTLTQGESRQLSALLRQAERHADAGRTTQAVSALERFVGATDDELLVRDAQALAEQIG</sequence>
<dbReference type="InterPro" id="IPR014756">
    <property type="entry name" value="Ig_E-set"/>
</dbReference>
<dbReference type="Gene3D" id="2.120.10.30">
    <property type="entry name" value="TolB, C-terminal domain"/>
    <property type="match status" value="1"/>
</dbReference>
<reference evidence="4 5" key="2">
    <citation type="journal article" date="2015" name="Stand. Genomic Sci.">
        <title>Draft genome sequence of Cellulomonas carbonis T26(T) and comparative analysis of six Cellulomonas genomes.</title>
        <authorList>
            <person name="Zhuang W."/>
            <person name="Zhang S."/>
            <person name="Xia X."/>
            <person name="Wang G."/>
        </authorList>
    </citation>
    <scope>NUCLEOTIDE SEQUENCE [LARGE SCALE GENOMIC DNA]</scope>
    <source>
        <strain evidence="4 5">T26</strain>
    </source>
</reference>
<dbReference type="SUPFAM" id="SSF49299">
    <property type="entry name" value="PKD domain"/>
    <property type="match status" value="1"/>
</dbReference>
<feature type="chain" id="PRO_5001959905" evidence="2">
    <location>
        <begin position="28"/>
        <end position="1105"/>
    </location>
</feature>
<evidence type="ECO:0000313" key="4">
    <source>
        <dbReference type="EMBL" id="KGM10442.1"/>
    </source>
</evidence>